<feature type="domain" description="Methylguanine DNA methyltransferase ribonuclease-like" evidence="11">
    <location>
        <begin position="1"/>
        <end position="73"/>
    </location>
</feature>
<dbReference type="InterPro" id="IPR036217">
    <property type="entry name" value="MethylDNA_cys_MeTrfase_DNAb"/>
</dbReference>
<keyword evidence="4 9" id="KW-0489">Methyltransferase</keyword>
<evidence type="ECO:0000259" key="10">
    <source>
        <dbReference type="Pfam" id="PF01035"/>
    </source>
</evidence>
<proteinExistence type="inferred from homology"/>
<dbReference type="InterPro" id="IPR036388">
    <property type="entry name" value="WH-like_DNA-bd_sf"/>
</dbReference>
<dbReference type="InterPro" id="IPR014048">
    <property type="entry name" value="MethylDNA_cys_MeTrfase_DNA-bd"/>
</dbReference>
<evidence type="ECO:0000256" key="6">
    <source>
        <dbReference type="ARBA" id="ARBA00022763"/>
    </source>
</evidence>
<dbReference type="InterPro" id="IPR036631">
    <property type="entry name" value="MGMT_N_sf"/>
</dbReference>
<keyword evidence="5 9" id="KW-0808">Transferase</keyword>
<dbReference type="NCBIfam" id="TIGR00589">
    <property type="entry name" value="ogt"/>
    <property type="match status" value="1"/>
</dbReference>
<evidence type="ECO:0000313" key="13">
    <source>
        <dbReference type="Proteomes" id="UP000219788"/>
    </source>
</evidence>
<dbReference type="EMBL" id="PDDV01000013">
    <property type="protein sequence ID" value="PEH72278.1"/>
    <property type="molecule type" value="Genomic_DNA"/>
</dbReference>
<keyword evidence="7 9" id="KW-0234">DNA repair</keyword>
<feature type="domain" description="Methylated-DNA-[protein]-cysteine S-methyltransferase DNA binding" evidence="10">
    <location>
        <begin position="78"/>
        <end position="158"/>
    </location>
</feature>
<dbReference type="PANTHER" id="PTHR10815:SF5">
    <property type="entry name" value="METHYLATED-DNA--PROTEIN-CYSTEINE METHYLTRANSFERASE"/>
    <property type="match status" value="1"/>
</dbReference>
<evidence type="ECO:0000259" key="11">
    <source>
        <dbReference type="Pfam" id="PF02870"/>
    </source>
</evidence>
<comment type="function">
    <text evidence="9">Involved in the cellular defense against the biological effects of O6-methylguanine (O6-MeG) and O4-methylthymine (O4-MeT) in DNA. Repairs the methylated nucleobase in DNA by stoichiometrically transferring the methyl group to a cysteine residue in the enzyme. This is a suicide reaction: the enzyme is irreversibly inactivated.</text>
</comment>
<evidence type="ECO:0000256" key="7">
    <source>
        <dbReference type="ARBA" id="ARBA00023204"/>
    </source>
</evidence>
<evidence type="ECO:0000256" key="2">
    <source>
        <dbReference type="ARBA" id="ARBA00008711"/>
    </source>
</evidence>
<comment type="similarity">
    <text evidence="2 9">Belongs to the MGMT family.</text>
</comment>
<dbReference type="Proteomes" id="UP000219788">
    <property type="component" value="Unassembled WGS sequence"/>
</dbReference>
<evidence type="ECO:0000256" key="8">
    <source>
        <dbReference type="ARBA" id="ARBA00049348"/>
    </source>
</evidence>
<dbReference type="Gene3D" id="1.10.10.10">
    <property type="entry name" value="Winged helix-like DNA-binding domain superfamily/Winged helix DNA-binding domain"/>
    <property type="match status" value="1"/>
</dbReference>
<dbReference type="FunFam" id="1.10.10.10:FF:000214">
    <property type="entry name" value="Methylated-DNA--protein-cysteine methyltransferase"/>
    <property type="match status" value="1"/>
</dbReference>
<dbReference type="Pfam" id="PF02870">
    <property type="entry name" value="Methyltransf_1N"/>
    <property type="match status" value="1"/>
</dbReference>
<dbReference type="PROSITE" id="PS00374">
    <property type="entry name" value="MGMT"/>
    <property type="match status" value="1"/>
</dbReference>
<dbReference type="HAMAP" id="MF_00772">
    <property type="entry name" value="OGT"/>
    <property type="match status" value="1"/>
</dbReference>
<evidence type="ECO:0000256" key="5">
    <source>
        <dbReference type="ARBA" id="ARBA00022679"/>
    </source>
</evidence>
<accession>A0A2A7U1Y1</accession>
<dbReference type="InterPro" id="IPR001497">
    <property type="entry name" value="MethylDNA_cys_MeTrfase_AS"/>
</dbReference>
<gene>
    <name evidence="12" type="ORF">CRM76_10260</name>
</gene>
<feature type="active site" description="Nucleophile; methyl group acceptor" evidence="9">
    <location>
        <position position="129"/>
    </location>
</feature>
<comment type="catalytic activity">
    <reaction evidence="8 9">
        <text>a 6-O-methyl-2'-deoxyguanosine in DNA + L-cysteinyl-[protein] = S-methyl-L-cysteinyl-[protein] + a 2'-deoxyguanosine in DNA</text>
        <dbReference type="Rhea" id="RHEA:24000"/>
        <dbReference type="Rhea" id="RHEA-COMP:10131"/>
        <dbReference type="Rhea" id="RHEA-COMP:10132"/>
        <dbReference type="Rhea" id="RHEA-COMP:11367"/>
        <dbReference type="Rhea" id="RHEA-COMP:11368"/>
        <dbReference type="ChEBI" id="CHEBI:29950"/>
        <dbReference type="ChEBI" id="CHEBI:82612"/>
        <dbReference type="ChEBI" id="CHEBI:85445"/>
        <dbReference type="ChEBI" id="CHEBI:85448"/>
        <dbReference type="EC" id="2.1.1.63"/>
    </reaction>
</comment>
<name>A0A2A7U1Y1_EDWTA</name>
<reference evidence="13" key="1">
    <citation type="submission" date="2017-09" db="EMBL/GenBank/DDBJ databases">
        <title>FDA dAtabase for Regulatory Grade micrObial Sequences (FDA-ARGOS): Supporting development and validation of Infectious Disease Dx tests.</title>
        <authorList>
            <person name="Goldberg B."/>
            <person name="Campos J."/>
            <person name="Tallon L."/>
            <person name="Sadzewicz L."/>
            <person name="Ott S."/>
            <person name="Zhao X."/>
            <person name="Nagaraj S."/>
            <person name="Vavikolanu K."/>
            <person name="Aluvathingal J."/>
            <person name="Nadendla S."/>
            <person name="Geyer C."/>
            <person name="Sichtig H."/>
        </authorList>
    </citation>
    <scope>NUCLEOTIDE SEQUENCE [LARGE SCALE GENOMIC DNA]</scope>
    <source>
        <strain evidence="13">FDAARGOS_370</strain>
    </source>
</reference>
<protein>
    <recommendedName>
        <fullName evidence="9">Methylated-DNA--protein-cysteine methyltransferase</fullName>
        <ecNumber evidence="9">2.1.1.63</ecNumber>
    </recommendedName>
    <alternativeName>
        <fullName evidence="9">6-O-methylguanine-DNA methyltransferase</fullName>
        <shortName evidence="9">MGMT</shortName>
    </alternativeName>
    <alternativeName>
        <fullName evidence="9">O-6-methylguanine-DNA-alkyltransferase</fullName>
    </alternativeName>
</protein>
<evidence type="ECO:0000256" key="4">
    <source>
        <dbReference type="ARBA" id="ARBA00022603"/>
    </source>
</evidence>
<comment type="caution">
    <text evidence="12">The sequence shown here is derived from an EMBL/GenBank/DDBJ whole genome shotgun (WGS) entry which is preliminary data.</text>
</comment>
<comment type="miscellaneous">
    <text evidence="9">This enzyme catalyzes only one turnover and therefore is not strictly catalytic. According to one definition, an enzyme is a biocatalyst that acts repeatedly and over many reaction cycles.</text>
</comment>
<evidence type="ECO:0000313" key="12">
    <source>
        <dbReference type="EMBL" id="PEH72278.1"/>
    </source>
</evidence>
<evidence type="ECO:0000256" key="3">
    <source>
        <dbReference type="ARBA" id="ARBA00022490"/>
    </source>
</evidence>
<dbReference type="OrthoDB" id="9802228at2"/>
<dbReference type="Pfam" id="PF01035">
    <property type="entry name" value="DNA_binding_1"/>
    <property type="match status" value="1"/>
</dbReference>
<dbReference type="AlphaFoldDB" id="A0A2A7U1Y1"/>
<dbReference type="RefSeq" id="WP_047059540.1">
    <property type="nucleotide sequence ID" value="NZ_AP028090.1"/>
</dbReference>
<dbReference type="GO" id="GO:0032259">
    <property type="term" value="P:methylation"/>
    <property type="evidence" value="ECO:0007669"/>
    <property type="project" value="UniProtKB-KW"/>
</dbReference>
<dbReference type="GO" id="GO:0006307">
    <property type="term" value="P:DNA alkylation repair"/>
    <property type="evidence" value="ECO:0007669"/>
    <property type="project" value="UniProtKB-UniRule"/>
</dbReference>
<dbReference type="InterPro" id="IPR008332">
    <property type="entry name" value="MethylG_MeTrfase_N"/>
</dbReference>
<dbReference type="EC" id="2.1.1.63" evidence="9"/>
<evidence type="ECO:0000256" key="1">
    <source>
        <dbReference type="ARBA" id="ARBA00001286"/>
    </source>
</evidence>
<keyword evidence="3 9" id="KW-0963">Cytoplasm</keyword>
<dbReference type="STRING" id="636.AAW15_05780"/>
<organism evidence="12 13">
    <name type="scientific">Edwardsiella tarda</name>
    <dbReference type="NCBI Taxonomy" id="636"/>
    <lineage>
        <taxon>Bacteria</taxon>
        <taxon>Pseudomonadati</taxon>
        <taxon>Pseudomonadota</taxon>
        <taxon>Gammaproteobacteria</taxon>
        <taxon>Enterobacterales</taxon>
        <taxon>Hafniaceae</taxon>
        <taxon>Edwardsiella</taxon>
    </lineage>
</organism>
<dbReference type="PANTHER" id="PTHR10815">
    <property type="entry name" value="METHYLATED-DNA--PROTEIN-CYSTEINE METHYLTRANSFERASE"/>
    <property type="match status" value="1"/>
</dbReference>
<dbReference type="SUPFAM" id="SSF53155">
    <property type="entry name" value="Methylated DNA-protein cysteine methyltransferase domain"/>
    <property type="match status" value="1"/>
</dbReference>
<evidence type="ECO:0000256" key="9">
    <source>
        <dbReference type="HAMAP-Rule" id="MF_00772"/>
    </source>
</evidence>
<dbReference type="GO" id="GO:0005737">
    <property type="term" value="C:cytoplasm"/>
    <property type="evidence" value="ECO:0007669"/>
    <property type="project" value="UniProtKB-SubCell"/>
</dbReference>
<sequence length="162" mass="17788">MHYDHYLSPIGPLLLVADDVGLRQLWLPNELISRVIPASWRHDGAFPLLQRTRTLLDAYFAGQRPDWHNLPLAPQGTPFQQQVWQLLCALSYGESSHYAALAERLGNPRAVRAVGGAVGRNPIAILIPCHRILGKAGNLTGYSGGLAIKQALLDLEGIPYHA</sequence>
<comment type="subcellular location">
    <subcellularLocation>
        <location evidence="9">Cytoplasm</location>
    </subcellularLocation>
</comment>
<dbReference type="InterPro" id="IPR023546">
    <property type="entry name" value="MGMT"/>
</dbReference>
<dbReference type="SUPFAM" id="SSF46767">
    <property type="entry name" value="Methylated DNA-protein cysteine methyltransferase, C-terminal domain"/>
    <property type="match status" value="1"/>
</dbReference>
<comment type="catalytic activity">
    <reaction evidence="1 9">
        <text>a 4-O-methyl-thymidine in DNA + L-cysteinyl-[protein] = a thymidine in DNA + S-methyl-L-cysteinyl-[protein]</text>
        <dbReference type="Rhea" id="RHEA:53428"/>
        <dbReference type="Rhea" id="RHEA-COMP:10131"/>
        <dbReference type="Rhea" id="RHEA-COMP:10132"/>
        <dbReference type="Rhea" id="RHEA-COMP:13555"/>
        <dbReference type="Rhea" id="RHEA-COMP:13556"/>
        <dbReference type="ChEBI" id="CHEBI:29950"/>
        <dbReference type="ChEBI" id="CHEBI:82612"/>
        <dbReference type="ChEBI" id="CHEBI:137386"/>
        <dbReference type="ChEBI" id="CHEBI:137387"/>
        <dbReference type="EC" id="2.1.1.63"/>
    </reaction>
</comment>
<dbReference type="CDD" id="cd06445">
    <property type="entry name" value="ATase"/>
    <property type="match status" value="1"/>
</dbReference>
<dbReference type="Gene3D" id="3.30.160.70">
    <property type="entry name" value="Methylated DNA-protein cysteine methyltransferase domain"/>
    <property type="match status" value="1"/>
</dbReference>
<dbReference type="GO" id="GO:0003908">
    <property type="term" value="F:methylated-DNA-[protein]-cysteine S-methyltransferase activity"/>
    <property type="evidence" value="ECO:0007669"/>
    <property type="project" value="UniProtKB-UniRule"/>
</dbReference>
<keyword evidence="6 9" id="KW-0227">DNA damage</keyword>